<name>A0A1Y2BWF0_9FUNG</name>
<evidence type="ECO:0000256" key="1">
    <source>
        <dbReference type="ARBA" id="ARBA00038101"/>
    </source>
</evidence>
<dbReference type="SUPFAM" id="SSF81901">
    <property type="entry name" value="HCP-like"/>
    <property type="match status" value="4"/>
</dbReference>
<feature type="repeat" description="ANK" evidence="2">
    <location>
        <begin position="43"/>
        <end position="75"/>
    </location>
</feature>
<dbReference type="EMBL" id="MCGO01000044">
    <property type="protein sequence ID" value="ORY38455.1"/>
    <property type="molecule type" value="Genomic_DNA"/>
</dbReference>
<dbReference type="AlphaFoldDB" id="A0A1Y2BWF0"/>
<comment type="similarity">
    <text evidence="1">Belongs to the sel-1 family.</text>
</comment>
<dbReference type="PROSITE" id="PS50297">
    <property type="entry name" value="ANK_REP_REGION"/>
    <property type="match status" value="1"/>
</dbReference>
<protein>
    <submittedName>
        <fullName evidence="3">HCP-like protein</fullName>
    </submittedName>
</protein>
<dbReference type="Gene3D" id="1.25.40.10">
    <property type="entry name" value="Tetratricopeptide repeat domain"/>
    <property type="match status" value="5"/>
</dbReference>
<dbReference type="InterPro" id="IPR050767">
    <property type="entry name" value="Sel1_AlgK"/>
</dbReference>
<evidence type="ECO:0000313" key="3">
    <source>
        <dbReference type="EMBL" id="ORY38455.1"/>
    </source>
</evidence>
<dbReference type="InterPro" id="IPR002110">
    <property type="entry name" value="Ankyrin_rpt"/>
</dbReference>
<dbReference type="STRING" id="329046.A0A1Y2BWF0"/>
<dbReference type="OrthoDB" id="272077at2759"/>
<proteinExistence type="inferred from homology"/>
<feature type="non-terminal residue" evidence="3">
    <location>
        <position position="1"/>
    </location>
</feature>
<reference evidence="3 4" key="1">
    <citation type="submission" date="2016-07" db="EMBL/GenBank/DDBJ databases">
        <title>Pervasive Adenine N6-methylation of Active Genes in Fungi.</title>
        <authorList>
            <consortium name="DOE Joint Genome Institute"/>
            <person name="Mondo S.J."/>
            <person name="Dannebaum R.O."/>
            <person name="Kuo R.C."/>
            <person name="Labutti K."/>
            <person name="Haridas S."/>
            <person name="Kuo A."/>
            <person name="Salamov A."/>
            <person name="Ahrendt S.R."/>
            <person name="Lipzen A."/>
            <person name="Sullivan W."/>
            <person name="Andreopoulos W.B."/>
            <person name="Clum A."/>
            <person name="Lindquist E."/>
            <person name="Daum C."/>
            <person name="Ramamoorthy G.K."/>
            <person name="Gryganskyi A."/>
            <person name="Culley D."/>
            <person name="Magnuson J.K."/>
            <person name="James T.Y."/>
            <person name="O'Malley M.A."/>
            <person name="Stajich J.E."/>
            <person name="Spatafora J.W."/>
            <person name="Visel A."/>
            <person name="Grigoriev I.V."/>
        </authorList>
    </citation>
    <scope>NUCLEOTIDE SEQUENCE [LARGE SCALE GENOMIC DNA]</scope>
    <source>
        <strain evidence="3 4">JEL800</strain>
    </source>
</reference>
<dbReference type="Pfam" id="PF12796">
    <property type="entry name" value="Ank_2"/>
    <property type="match status" value="1"/>
</dbReference>
<organism evidence="3 4">
    <name type="scientific">Rhizoclosmatium globosum</name>
    <dbReference type="NCBI Taxonomy" id="329046"/>
    <lineage>
        <taxon>Eukaryota</taxon>
        <taxon>Fungi</taxon>
        <taxon>Fungi incertae sedis</taxon>
        <taxon>Chytridiomycota</taxon>
        <taxon>Chytridiomycota incertae sedis</taxon>
        <taxon>Chytridiomycetes</taxon>
        <taxon>Chytridiales</taxon>
        <taxon>Chytriomycetaceae</taxon>
        <taxon>Rhizoclosmatium</taxon>
    </lineage>
</organism>
<dbReference type="SMART" id="SM00248">
    <property type="entry name" value="ANK"/>
    <property type="match status" value="2"/>
</dbReference>
<comment type="caution">
    <text evidence="3">The sequence shown here is derived from an EMBL/GenBank/DDBJ whole genome shotgun (WGS) entry which is preliminary data.</text>
</comment>
<dbReference type="SMART" id="SM00671">
    <property type="entry name" value="SEL1"/>
    <property type="match status" value="12"/>
</dbReference>
<keyword evidence="4" id="KW-1185">Reference proteome</keyword>
<dbReference type="Gene3D" id="1.25.40.20">
    <property type="entry name" value="Ankyrin repeat-containing domain"/>
    <property type="match status" value="1"/>
</dbReference>
<dbReference type="Pfam" id="PF08238">
    <property type="entry name" value="Sel1"/>
    <property type="match status" value="12"/>
</dbReference>
<dbReference type="SUPFAM" id="SSF48403">
    <property type="entry name" value="Ankyrin repeat"/>
    <property type="match status" value="1"/>
</dbReference>
<dbReference type="InterPro" id="IPR011990">
    <property type="entry name" value="TPR-like_helical_dom_sf"/>
</dbReference>
<dbReference type="PANTHER" id="PTHR11102">
    <property type="entry name" value="SEL-1-LIKE PROTEIN"/>
    <property type="match status" value="1"/>
</dbReference>
<dbReference type="PROSITE" id="PS50088">
    <property type="entry name" value="ANK_REPEAT"/>
    <property type="match status" value="1"/>
</dbReference>
<accession>A0A1Y2BWF0</accession>
<gene>
    <name evidence="3" type="ORF">BCR33DRAFT_720825</name>
</gene>
<dbReference type="Proteomes" id="UP000193642">
    <property type="component" value="Unassembled WGS sequence"/>
</dbReference>
<evidence type="ECO:0000256" key="2">
    <source>
        <dbReference type="PROSITE-ProRule" id="PRU00023"/>
    </source>
</evidence>
<keyword evidence="2" id="KW-0040">ANK repeat</keyword>
<dbReference type="PANTHER" id="PTHR11102:SF160">
    <property type="entry name" value="ERAD-ASSOCIATED E3 UBIQUITIN-PROTEIN LIGASE COMPONENT HRD3"/>
    <property type="match status" value="1"/>
</dbReference>
<dbReference type="InterPro" id="IPR036770">
    <property type="entry name" value="Ankyrin_rpt-contain_sf"/>
</dbReference>
<sequence>GSVCNQPTPLPSNSNTHHPAERGYLDIVKLLVENGENVNQFEFNHSPLHLAIENNHTDVAKFLIQHNAYVSLTDSRMKALATQLGGKCCYELGIQHSTVASATDTPNDIMAAYWFSFAAELGHAAAYSPLASMLLEGRGITRSLVNAEKWFRLASQVDAHHCFILGEAFLMERNGVVCDYDKAFHWLKRAAESVTGSDVDGCLSLSQSTTAKLELGKLYLNGRGTPINYVEADRWLCQVVNEVDACTSYTMGYAFISTGMNQNYEKAFLWLKRAVAHESGLSSDQLNIAKRELGKLYLHGNGTSKDILEADRLLHGLSEVDAFTTFTIGLAFLSQDVQHQDYAKAFRWLKKALEVEPALAPNNLNSARLELGKLYLHGNGTDCNLDVADDLFRQVSLVDLSSICTIGVAFCQDSGSQHYEKAFYWLTKAVQDEASLQQDQSNLVKLALGKLYLHGNGTNCDIVAADKLLREVTTVIDSQTCYTIGHAFYVPGEHQNYKKACQWFKKAAVDSQEAWRKLGILYIEGLGVNSNLKEGKAWLQKFANANDNREYIGMDADTVYTSVASEESSIPQSFAAFLHGNGTSWDIVAADKWLRQVTDAINSQTFYYIGHAFYVPGEHQNNRTAFYWLKKASETADECVEAWMKLGILYIEGRGVNTNVKAGKAWLQKVADATCSLSYETVDRETFTFPKDWTNSVSVAGQSIPESVVTYSEAGTEETDVYN</sequence>
<evidence type="ECO:0000313" key="4">
    <source>
        <dbReference type="Proteomes" id="UP000193642"/>
    </source>
</evidence>
<dbReference type="InterPro" id="IPR006597">
    <property type="entry name" value="Sel1-like"/>
</dbReference>